<feature type="transmembrane region" description="Helical" evidence="2">
    <location>
        <begin position="302"/>
        <end position="321"/>
    </location>
</feature>
<feature type="transmembrane region" description="Helical" evidence="2">
    <location>
        <begin position="56"/>
        <end position="77"/>
    </location>
</feature>
<feature type="transmembrane region" description="Helical" evidence="2">
    <location>
        <begin position="176"/>
        <end position="199"/>
    </location>
</feature>
<evidence type="ECO:0000313" key="3">
    <source>
        <dbReference type="EMBL" id="EOY23673.1"/>
    </source>
</evidence>
<name>A0A061G2T3_THECC</name>
<dbReference type="Gramene" id="EOY23673">
    <property type="protein sequence ID" value="EOY23673"/>
    <property type="gene ID" value="TCM_015487"/>
</dbReference>
<dbReference type="InParanoid" id="A0A061G2T3"/>
<evidence type="ECO:0000256" key="1">
    <source>
        <dbReference type="SAM" id="MobiDB-lite"/>
    </source>
</evidence>
<keyword evidence="2" id="KW-1133">Transmembrane helix</keyword>
<dbReference type="PANTHER" id="PTHR34116:SF9">
    <property type="entry name" value="OS08G0346600 PROTEIN"/>
    <property type="match status" value="1"/>
</dbReference>
<feature type="region of interest" description="Disordered" evidence="1">
    <location>
        <begin position="334"/>
        <end position="359"/>
    </location>
</feature>
<dbReference type="STRING" id="3641.A0A061G2T3"/>
<dbReference type="Proteomes" id="UP000026915">
    <property type="component" value="Chromosome 3"/>
</dbReference>
<proteinExistence type="predicted"/>
<keyword evidence="2" id="KW-0472">Membrane</keyword>
<dbReference type="EMBL" id="CM001881">
    <property type="protein sequence ID" value="EOY23673.1"/>
    <property type="molecule type" value="Genomic_DNA"/>
</dbReference>
<keyword evidence="4" id="KW-1185">Reference proteome</keyword>
<organism evidence="3 4">
    <name type="scientific">Theobroma cacao</name>
    <name type="common">Cacao</name>
    <name type="synonym">Cocoa</name>
    <dbReference type="NCBI Taxonomy" id="3641"/>
    <lineage>
        <taxon>Eukaryota</taxon>
        <taxon>Viridiplantae</taxon>
        <taxon>Streptophyta</taxon>
        <taxon>Embryophyta</taxon>
        <taxon>Tracheophyta</taxon>
        <taxon>Spermatophyta</taxon>
        <taxon>Magnoliopsida</taxon>
        <taxon>eudicotyledons</taxon>
        <taxon>Gunneridae</taxon>
        <taxon>Pentapetalae</taxon>
        <taxon>rosids</taxon>
        <taxon>malvids</taxon>
        <taxon>Malvales</taxon>
        <taxon>Malvaceae</taxon>
        <taxon>Byttnerioideae</taxon>
        <taxon>Theobroma</taxon>
    </lineage>
</organism>
<feature type="transmembrane region" description="Helical" evidence="2">
    <location>
        <begin position="98"/>
        <end position="119"/>
    </location>
</feature>
<feature type="transmembrane region" description="Helical" evidence="2">
    <location>
        <begin position="233"/>
        <end position="254"/>
    </location>
</feature>
<dbReference type="HOGENOM" id="CLU_039788_0_0_1"/>
<dbReference type="OMA" id="CWRVVAF"/>
<accession>A0A061G2T3</accession>
<dbReference type="AlphaFoldDB" id="A0A061G2T3"/>
<feature type="transmembrane region" description="Helical" evidence="2">
    <location>
        <begin position="6"/>
        <end position="27"/>
    </location>
</feature>
<evidence type="ECO:0000313" key="4">
    <source>
        <dbReference type="Proteomes" id="UP000026915"/>
    </source>
</evidence>
<sequence length="359" mass="40565">MEVQWFYSWISSITSSMISLTVSYRSLGEIKRKNNTNVCAMFFIPTLPFLDSSIDFATISFIAALLLLSLFSIYFIFHLRFKSKSSHHLQNFNSLWTVRFLFVFFITFWALTELLRLPLFRRRYVYPLVPQLTVPQQANLCKVHLVLSLGFFEPGFLVTLLFLLDVSVKKTSPRSLFSVFFVLASCLPIFILQVDFLFFQGPEIRFPEPFHRSWFVSHENTTVLCAYPLLSTILFGVFGAIFSLSFLLSFWRVVSHVINKALRVRIFALAFTVIITLALQILLMGLSVFWTPDKTAFDGVALLVFLSTFTCAVVVEGILVIKPIADSLAAGAGGGESCQGSRHGERSPGLRPVENGDSV</sequence>
<keyword evidence="2" id="KW-0812">Transmembrane</keyword>
<protein>
    <submittedName>
        <fullName evidence="3">Uncharacterized protein</fullName>
    </submittedName>
</protein>
<feature type="transmembrane region" description="Helical" evidence="2">
    <location>
        <begin position="143"/>
        <end position="164"/>
    </location>
</feature>
<reference evidence="3 4" key="1">
    <citation type="journal article" date="2013" name="Genome Biol.">
        <title>The genome sequence of the most widely cultivated cacao type and its use to identify candidate genes regulating pod color.</title>
        <authorList>
            <person name="Motamayor J.C."/>
            <person name="Mockaitis K."/>
            <person name="Schmutz J."/>
            <person name="Haiminen N."/>
            <person name="Iii D.L."/>
            <person name="Cornejo O."/>
            <person name="Findley S.D."/>
            <person name="Zheng P."/>
            <person name="Utro F."/>
            <person name="Royaert S."/>
            <person name="Saski C."/>
            <person name="Jenkins J."/>
            <person name="Podicheti R."/>
            <person name="Zhao M."/>
            <person name="Scheffler B.E."/>
            <person name="Stack J.C."/>
            <person name="Feltus F.A."/>
            <person name="Mustiga G.M."/>
            <person name="Amores F."/>
            <person name="Phillips W."/>
            <person name="Marelli J.P."/>
            <person name="May G.D."/>
            <person name="Shapiro H."/>
            <person name="Ma J."/>
            <person name="Bustamante C.D."/>
            <person name="Schnell R.J."/>
            <person name="Main D."/>
            <person name="Gilbert D."/>
            <person name="Parida L."/>
            <person name="Kuhn D.N."/>
        </authorList>
    </citation>
    <scope>NUCLEOTIDE SEQUENCE [LARGE SCALE GENOMIC DNA]</scope>
    <source>
        <strain evidence="4">cv. Matina 1-6</strain>
    </source>
</reference>
<dbReference type="PANTHER" id="PTHR34116">
    <property type="entry name" value="PLASMINOGEN ACTIVATOR INHIBITOR"/>
    <property type="match status" value="1"/>
</dbReference>
<feature type="transmembrane region" description="Helical" evidence="2">
    <location>
        <begin position="266"/>
        <end position="290"/>
    </location>
</feature>
<gene>
    <name evidence="3" type="ORF">TCM_015487</name>
</gene>
<dbReference type="eggNOG" id="ENOG502R9CB">
    <property type="taxonomic scope" value="Eukaryota"/>
</dbReference>
<evidence type="ECO:0000256" key="2">
    <source>
        <dbReference type="SAM" id="Phobius"/>
    </source>
</evidence>